<sequence length="131" mass="13577">MIGYTLVGTNDLDKAHAFYDALFAEVGIGRLMNFPNGGAAWGSDWGRPMFGVGPTYDGKPATVGNGVMIAVAMDERAKVDALHAKALALGGSCEGGPGVRGDDGDQAFYGAYFRDLDGNKLCAFRIGPAAA</sequence>
<proteinExistence type="predicted"/>
<organism evidence="2 3">
    <name type="scientific">Sphingomonas colocasiae</name>
    <dbReference type="NCBI Taxonomy" id="1848973"/>
    <lineage>
        <taxon>Bacteria</taxon>
        <taxon>Pseudomonadati</taxon>
        <taxon>Pseudomonadota</taxon>
        <taxon>Alphaproteobacteria</taxon>
        <taxon>Sphingomonadales</taxon>
        <taxon>Sphingomonadaceae</taxon>
        <taxon>Sphingomonas</taxon>
    </lineage>
</organism>
<dbReference type="InterPro" id="IPR004360">
    <property type="entry name" value="Glyas_Fos-R_dOase_dom"/>
</dbReference>
<dbReference type="SUPFAM" id="SSF54593">
    <property type="entry name" value="Glyoxalase/Bleomycin resistance protein/Dihydroxybiphenyl dioxygenase"/>
    <property type="match status" value="1"/>
</dbReference>
<gene>
    <name evidence="2" type="ORF">K7G82_08480</name>
</gene>
<name>A0ABS7PLZ4_9SPHN</name>
<dbReference type="CDD" id="cd07262">
    <property type="entry name" value="VOC_like"/>
    <property type="match status" value="1"/>
</dbReference>
<accession>A0ABS7PLZ4</accession>
<dbReference type="RefSeq" id="WP_222989416.1">
    <property type="nucleotide sequence ID" value="NZ_JAINVV010000004.1"/>
</dbReference>
<dbReference type="PANTHER" id="PTHR35006">
    <property type="entry name" value="GLYOXALASE FAMILY PROTEIN (AFU_ORTHOLOGUE AFUA_5G14830)"/>
    <property type="match status" value="1"/>
</dbReference>
<evidence type="ECO:0000313" key="3">
    <source>
        <dbReference type="Proteomes" id="UP000706039"/>
    </source>
</evidence>
<dbReference type="InterPro" id="IPR037523">
    <property type="entry name" value="VOC_core"/>
</dbReference>
<dbReference type="InterPro" id="IPR029068">
    <property type="entry name" value="Glyas_Bleomycin-R_OHBP_Dase"/>
</dbReference>
<reference evidence="2 3" key="1">
    <citation type="submission" date="2021-08" db="EMBL/GenBank/DDBJ databases">
        <authorList>
            <person name="Tuo L."/>
        </authorList>
    </citation>
    <scope>NUCLEOTIDE SEQUENCE [LARGE SCALE GENOMIC DNA]</scope>
    <source>
        <strain evidence="2 3">JCM 31229</strain>
    </source>
</reference>
<feature type="domain" description="VOC" evidence="1">
    <location>
        <begin position="1"/>
        <end position="126"/>
    </location>
</feature>
<dbReference type="Pfam" id="PF00903">
    <property type="entry name" value="Glyoxalase"/>
    <property type="match status" value="1"/>
</dbReference>
<dbReference type="Gene3D" id="3.10.180.10">
    <property type="entry name" value="2,3-Dihydroxybiphenyl 1,2-Dioxygenase, domain 1"/>
    <property type="match status" value="1"/>
</dbReference>
<dbReference type="EMBL" id="JAINVV010000004">
    <property type="protein sequence ID" value="MBY8822324.1"/>
    <property type="molecule type" value="Genomic_DNA"/>
</dbReference>
<dbReference type="PANTHER" id="PTHR35006:SF1">
    <property type="entry name" value="BLL2941 PROTEIN"/>
    <property type="match status" value="1"/>
</dbReference>
<comment type="caution">
    <text evidence="2">The sequence shown here is derived from an EMBL/GenBank/DDBJ whole genome shotgun (WGS) entry which is preliminary data.</text>
</comment>
<dbReference type="PROSITE" id="PS51819">
    <property type="entry name" value="VOC"/>
    <property type="match status" value="1"/>
</dbReference>
<dbReference type="Proteomes" id="UP000706039">
    <property type="component" value="Unassembled WGS sequence"/>
</dbReference>
<evidence type="ECO:0000259" key="1">
    <source>
        <dbReference type="PROSITE" id="PS51819"/>
    </source>
</evidence>
<evidence type="ECO:0000313" key="2">
    <source>
        <dbReference type="EMBL" id="MBY8822324.1"/>
    </source>
</evidence>
<protein>
    <submittedName>
        <fullName evidence="2">VOC family protein</fullName>
    </submittedName>
</protein>
<keyword evidence="3" id="KW-1185">Reference proteome</keyword>